<protein>
    <recommendedName>
        <fullName evidence="2">monoamine oxidase</fullName>
        <ecNumber evidence="2">1.4.3.4</ecNumber>
    </recommendedName>
</protein>
<feature type="domain" description="Amine oxidase" evidence="4">
    <location>
        <begin position="3"/>
        <end position="215"/>
    </location>
</feature>
<dbReference type="Proteomes" id="UP001530377">
    <property type="component" value="Unassembled WGS sequence"/>
</dbReference>
<comment type="similarity">
    <text evidence="1">Belongs to the flavin monoamine oxidase family.</text>
</comment>
<proteinExistence type="inferred from homology"/>
<evidence type="ECO:0000313" key="5">
    <source>
        <dbReference type="EMBL" id="KAL3815242.1"/>
    </source>
</evidence>
<dbReference type="EMBL" id="JALLPB020000210">
    <property type="protein sequence ID" value="KAL3815242.1"/>
    <property type="molecule type" value="Genomic_DNA"/>
</dbReference>
<evidence type="ECO:0000256" key="3">
    <source>
        <dbReference type="ARBA" id="ARBA00048448"/>
    </source>
</evidence>
<sequence>MKCKCCVLATNPALAYDTIRFVPDLPPEKKKLGSNVLSGHVIKVYLCYELPFWNDNAALRKRRVVNADNDTTVNDNGRKIAVSEMFPAKNIFYCKKIGGHHSIVALITGKTSISVLGTTEGERKELLLKQLRSMYPDVKRNMIDRPVAYLEKNWCEDTLSGGCYTNGYRPYIGVQLALQTPLDGRVFFASSETSDEFCGYMEGALRAGDRVSDMILKSLKYSSGKILK</sequence>
<dbReference type="InterPro" id="IPR050703">
    <property type="entry name" value="Flavin_MAO"/>
</dbReference>
<dbReference type="PANTHER" id="PTHR43563:SF1">
    <property type="entry name" value="AMINE OXIDASE [FLAVIN-CONTAINING] B"/>
    <property type="match status" value="1"/>
</dbReference>
<evidence type="ECO:0000259" key="4">
    <source>
        <dbReference type="Pfam" id="PF01593"/>
    </source>
</evidence>
<dbReference type="GO" id="GO:0097621">
    <property type="term" value="F:monoamine oxidase activity"/>
    <property type="evidence" value="ECO:0007669"/>
    <property type="project" value="UniProtKB-EC"/>
</dbReference>
<evidence type="ECO:0000313" key="6">
    <source>
        <dbReference type="Proteomes" id="UP001530377"/>
    </source>
</evidence>
<reference evidence="5 6" key="1">
    <citation type="submission" date="2024-10" db="EMBL/GenBank/DDBJ databases">
        <title>Updated reference genomes for cyclostephanoid diatoms.</title>
        <authorList>
            <person name="Roberts W.R."/>
            <person name="Alverson A.J."/>
        </authorList>
    </citation>
    <scope>NUCLEOTIDE SEQUENCE [LARGE SCALE GENOMIC DNA]</scope>
    <source>
        <strain evidence="5 6">AJA228-03</strain>
    </source>
</reference>
<evidence type="ECO:0000256" key="1">
    <source>
        <dbReference type="ARBA" id="ARBA00005995"/>
    </source>
</evidence>
<gene>
    <name evidence="5" type="ORF">ACHAXA_002291</name>
</gene>
<dbReference type="InterPro" id="IPR002937">
    <property type="entry name" value="Amino_oxidase"/>
</dbReference>
<dbReference type="AlphaFoldDB" id="A0ABD3RSY6"/>
<dbReference type="EC" id="1.4.3.4" evidence="2"/>
<dbReference type="SUPFAM" id="SSF51905">
    <property type="entry name" value="FAD/NAD(P)-binding domain"/>
    <property type="match status" value="1"/>
</dbReference>
<dbReference type="Gene3D" id="3.50.50.60">
    <property type="entry name" value="FAD/NAD(P)-binding domain"/>
    <property type="match status" value="1"/>
</dbReference>
<evidence type="ECO:0000256" key="2">
    <source>
        <dbReference type="ARBA" id="ARBA00012804"/>
    </source>
</evidence>
<dbReference type="InterPro" id="IPR036188">
    <property type="entry name" value="FAD/NAD-bd_sf"/>
</dbReference>
<dbReference type="Pfam" id="PF01593">
    <property type="entry name" value="Amino_oxidase"/>
    <property type="match status" value="1"/>
</dbReference>
<name>A0ABD3RSY6_9STRA</name>
<keyword evidence="6" id="KW-1185">Reference proteome</keyword>
<comment type="caution">
    <text evidence="5">The sequence shown here is derived from an EMBL/GenBank/DDBJ whole genome shotgun (WGS) entry which is preliminary data.</text>
</comment>
<organism evidence="5 6">
    <name type="scientific">Cyclostephanos tholiformis</name>
    <dbReference type="NCBI Taxonomy" id="382380"/>
    <lineage>
        <taxon>Eukaryota</taxon>
        <taxon>Sar</taxon>
        <taxon>Stramenopiles</taxon>
        <taxon>Ochrophyta</taxon>
        <taxon>Bacillariophyta</taxon>
        <taxon>Coscinodiscophyceae</taxon>
        <taxon>Thalassiosirophycidae</taxon>
        <taxon>Stephanodiscales</taxon>
        <taxon>Stephanodiscaceae</taxon>
        <taxon>Cyclostephanos</taxon>
    </lineage>
</organism>
<dbReference type="PANTHER" id="PTHR43563">
    <property type="entry name" value="AMINE OXIDASE"/>
    <property type="match status" value="1"/>
</dbReference>
<accession>A0ABD3RSY6</accession>
<dbReference type="SUPFAM" id="SSF54373">
    <property type="entry name" value="FAD-linked reductases, C-terminal domain"/>
    <property type="match status" value="1"/>
</dbReference>
<comment type="catalytic activity">
    <reaction evidence="3">
        <text>a secondary aliphatic amine + O2 + H2O = a primary amine + an aldehyde + H2O2</text>
        <dbReference type="Rhea" id="RHEA:26414"/>
        <dbReference type="ChEBI" id="CHEBI:15377"/>
        <dbReference type="ChEBI" id="CHEBI:15379"/>
        <dbReference type="ChEBI" id="CHEBI:16240"/>
        <dbReference type="ChEBI" id="CHEBI:17478"/>
        <dbReference type="ChEBI" id="CHEBI:58855"/>
        <dbReference type="ChEBI" id="CHEBI:65296"/>
        <dbReference type="EC" id="1.4.3.4"/>
    </reaction>
</comment>